<sequence>MSGTEGQRTPTLETDWEDLTDEHQSRREEIENSIRNWPEEITQASYIIGAIGAGKTQLLSHLFRYSYANTGKPALYVTMGQLLDDLESHDEYPETGVISQEKLHDLMEDVARSRLDDINSTITDEGNFDRGDYLLDAGRLSDVKKYADILGISKDEFSEIATQSDEIILIVDEMEESYNRLGEMVAQTTGPLREVVERVERGNSSFYLIGGFGYASVHELGEAEYRRVNPVTLPIIKPQSIPSVLASEITPEQRNFIWWMSRGRPGWLEIANSGYEMRPDGLQGSYNTLADIPNLAMSRVDIIALEELEEYLQDLTETERDLTAATLFTPAPTQIKNMAGLTVDELATSDSPVLTDSGTESLDAVADAFLAGTHRFDKYDDAVVSDQLVRRFLIRILRGISNSDGELVFGAAQTPMFQRGTICKDRMLAPLAERIHDIALEESGDGEEETVDFLYELLQFIQSTTAEELAGEFGKFFDLFSESDELTTESYVGPGLQTLVVAFPSLITNPRLNFAATGQSVTEQFANLAEQLEDHNSAEQRLREFGQILQGESQ</sequence>
<organism evidence="2 3">
    <name type="scientific">Natranaeroarchaeum aerophilus</name>
    <dbReference type="NCBI Taxonomy" id="2917711"/>
    <lineage>
        <taxon>Archaea</taxon>
        <taxon>Methanobacteriati</taxon>
        <taxon>Methanobacteriota</taxon>
        <taxon>Stenosarchaea group</taxon>
        <taxon>Halobacteria</taxon>
        <taxon>Halobacteriales</taxon>
        <taxon>Natronoarchaeaceae</taxon>
        <taxon>Natranaeroarchaeum</taxon>
    </lineage>
</organism>
<accession>A0AAE3FRL5</accession>
<dbReference type="AlphaFoldDB" id="A0AAE3FRL5"/>
<gene>
    <name evidence="2" type="ORF">AArcSt11_11915</name>
</gene>
<evidence type="ECO:0000256" key="1">
    <source>
        <dbReference type="SAM" id="MobiDB-lite"/>
    </source>
</evidence>
<dbReference type="Gene3D" id="3.40.50.300">
    <property type="entry name" value="P-loop containing nucleotide triphosphate hydrolases"/>
    <property type="match status" value="1"/>
</dbReference>
<protein>
    <submittedName>
        <fullName evidence="2">Uncharacterized protein</fullName>
    </submittedName>
</protein>
<dbReference type="EMBL" id="JAKRVY010000006">
    <property type="protein sequence ID" value="MCL9814357.1"/>
    <property type="molecule type" value="Genomic_DNA"/>
</dbReference>
<feature type="compositionally biased region" description="Polar residues" evidence="1">
    <location>
        <begin position="1"/>
        <end position="12"/>
    </location>
</feature>
<name>A0AAE3FRL5_9EURY</name>
<dbReference type="InterPro" id="IPR027417">
    <property type="entry name" value="P-loop_NTPase"/>
</dbReference>
<proteinExistence type="predicted"/>
<dbReference type="SUPFAM" id="SSF52540">
    <property type="entry name" value="P-loop containing nucleoside triphosphate hydrolases"/>
    <property type="match status" value="1"/>
</dbReference>
<evidence type="ECO:0000313" key="2">
    <source>
        <dbReference type="EMBL" id="MCL9814357.1"/>
    </source>
</evidence>
<dbReference type="Proteomes" id="UP001202674">
    <property type="component" value="Unassembled WGS sequence"/>
</dbReference>
<comment type="caution">
    <text evidence="2">The sequence shown here is derived from an EMBL/GenBank/DDBJ whole genome shotgun (WGS) entry which is preliminary data.</text>
</comment>
<reference evidence="2 3" key="1">
    <citation type="journal article" date="2022" name="Syst. Appl. Microbiol.">
        <title>Natronocalculus amylovorans gen. nov., sp. nov., and Natranaeroarchaeum aerophilus sp. nov., dominant culturable amylolytic natronoarchaea from hypersaline soda lakes in southwestern Siberia.</title>
        <authorList>
            <person name="Sorokin D.Y."/>
            <person name="Elcheninov A.G."/>
            <person name="Khizhniak T.V."/>
            <person name="Koenen M."/>
            <person name="Bale N.J."/>
            <person name="Damste J.S.S."/>
            <person name="Kublanov I.V."/>
        </authorList>
    </citation>
    <scope>NUCLEOTIDE SEQUENCE [LARGE SCALE GENOMIC DNA]</scope>
    <source>
        <strain evidence="2 3">AArc-St1-1</strain>
    </source>
</reference>
<dbReference type="RefSeq" id="WP_250597315.1">
    <property type="nucleotide sequence ID" value="NZ_JAKRVY010000006.1"/>
</dbReference>
<feature type="region of interest" description="Disordered" evidence="1">
    <location>
        <begin position="1"/>
        <end position="23"/>
    </location>
</feature>
<evidence type="ECO:0000313" key="3">
    <source>
        <dbReference type="Proteomes" id="UP001202674"/>
    </source>
</evidence>
<keyword evidence="3" id="KW-1185">Reference proteome</keyword>